<protein>
    <submittedName>
        <fullName evidence="3">DUF2147 domain-containing protein</fullName>
    </submittedName>
</protein>
<accession>A0A6N6MTW8</accession>
<evidence type="ECO:0000313" key="4">
    <source>
        <dbReference type="Proteomes" id="UP000441523"/>
    </source>
</evidence>
<evidence type="ECO:0000256" key="1">
    <source>
        <dbReference type="SAM" id="MobiDB-lite"/>
    </source>
</evidence>
<proteinExistence type="predicted"/>
<feature type="region of interest" description="Disordered" evidence="1">
    <location>
        <begin position="1"/>
        <end position="127"/>
    </location>
</feature>
<dbReference type="AlphaFoldDB" id="A0A6N6MTW8"/>
<gene>
    <name evidence="3" type="ORF">F6X51_08745</name>
</gene>
<dbReference type="Proteomes" id="UP000441523">
    <property type="component" value="Unassembled WGS sequence"/>
</dbReference>
<dbReference type="EMBL" id="VZZJ01000005">
    <property type="protein sequence ID" value="KAB1074439.1"/>
    <property type="molecule type" value="Genomic_DNA"/>
</dbReference>
<evidence type="ECO:0000259" key="2">
    <source>
        <dbReference type="Pfam" id="PF09917"/>
    </source>
</evidence>
<keyword evidence="4" id="KW-1185">Reference proteome</keyword>
<dbReference type="Pfam" id="PF09917">
    <property type="entry name" value="DUF2147"/>
    <property type="match status" value="1"/>
</dbReference>
<feature type="domain" description="DUF2147" evidence="2">
    <location>
        <begin position="61"/>
        <end position="154"/>
    </location>
</feature>
<feature type="compositionally biased region" description="Basic and acidic residues" evidence="1">
    <location>
        <begin position="108"/>
        <end position="125"/>
    </location>
</feature>
<dbReference type="InterPro" id="IPR019223">
    <property type="entry name" value="DUF2147"/>
</dbReference>
<feature type="compositionally biased region" description="Basic and acidic residues" evidence="1">
    <location>
        <begin position="71"/>
        <end position="89"/>
    </location>
</feature>
<evidence type="ECO:0000313" key="3">
    <source>
        <dbReference type="EMBL" id="KAB1074439.1"/>
    </source>
</evidence>
<comment type="caution">
    <text evidence="3">The sequence shown here is derived from an EMBL/GenBank/DDBJ whole genome shotgun (WGS) entry which is preliminary data.</text>
</comment>
<dbReference type="PANTHER" id="PTHR36919">
    <property type="entry name" value="BLR1215 PROTEIN"/>
    <property type="match status" value="1"/>
</dbReference>
<sequence>MKAAGHPSQSTGRRPNHPDPRPLVLGRPRRPRGLREPAPGCGPSCAGLNDARPDPAGPAPLCGSVVWGGKSLDEGGKARRDTVNPDPRKQGRLPLGHPTSLGPSPNAEGRHEGRISDGDNGKSDDVTIWSETPSALSVRGCRLAVPCGTRTWPRVGRSVARAGAPGRRPPAQ</sequence>
<organism evidence="3 4">
    <name type="scientific">Methylobacterium planeticum</name>
    <dbReference type="NCBI Taxonomy" id="2615211"/>
    <lineage>
        <taxon>Bacteria</taxon>
        <taxon>Pseudomonadati</taxon>
        <taxon>Pseudomonadota</taxon>
        <taxon>Alphaproteobacteria</taxon>
        <taxon>Hyphomicrobiales</taxon>
        <taxon>Methylobacteriaceae</taxon>
        <taxon>Methylobacterium</taxon>
    </lineage>
</organism>
<dbReference type="Gene3D" id="2.40.128.520">
    <property type="match status" value="1"/>
</dbReference>
<name>A0A6N6MTW8_9HYPH</name>
<reference evidence="3 4" key="1">
    <citation type="submission" date="2019-09" db="EMBL/GenBank/DDBJ databases">
        <title>YIM 132548 draft genome.</title>
        <authorList>
            <person name="Jiang L."/>
        </authorList>
    </citation>
    <scope>NUCLEOTIDE SEQUENCE [LARGE SCALE GENOMIC DNA]</scope>
    <source>
        <strain evidence="3 4">YIM 132548</strain>
    </source>
</reference>
<dbReference type="PANTHER" id="PTHR36919:SF2">
    <property type="entry name" value="BLL6627 PROTEIN"/>
    <property type="match status" value="1"/>
</dbReference>